<evidence type="ECO:0000313" key="15">
    <source>
        <dbReference type="EMBL" id="BDU75825.1"/>
    </source>
</evidence>
<evidence type="ECO:0000256" key="2">
    <source>
        <dbReference type="ARBA" id="ARBA00004919"/>
    </source>
</evidence>
<feature type="transmembrane region" description="Helical" evidence="14">
    <location>
        <begin position="12"/>
        <end position="33"/>
    </location>
</feature>
<dbReference type="RefSeq" id="WP_243345713.1">
    <property type="nucleotide sequence ID" value="NZ_AP027081.1"/>
</dbReference>
<keyword evidence="8 14" id="KW-0350">Heme biosynthesis</keyword>
<evidence type="ECO:0000313" key="16">
    <source>
        <dbReference type="Proteomes" id="UP001228113"/>
    </source>
</evidence>
<feature type="transmembrane region" description="Helical" evidence="14">
    <location>
        <begin position="163"/>
        <end position="186"/>
    </location>
</feature>
<dbReference type="Proteomes" id="UP001228113">
    <property type="component" value="Chromosome"/>
</dbReference>
<dbReference type="CDD" id="cd13957">
    <property type="entry name" value="PT_UbiA_Cox10"/>
    <property type="match status" value="1"/>
</dbReference>
<dbReference type="PANTHER" id="PTHR43448">
    <property type="entry name" value="PROTOHEME IX FARNESYLTRANSFERASE, MITOCHONDRIAL"/>
    <property type="match status" value="1"/>
</dbReference>
<comment type="function">
    <text evidence="14">Converts heme B (protoheme IX) to heme O by substitution of the vinyl group on carbon 2 of heme B porphyrin ring with a hydroxyethyl farnesyl side group.</text>
</comment>
<keyword evidence="4 14" id="KW-1003">Cell membrane</keyword>
<dbReference type="GO" id="GO:0048034">
    <property type="term" value="P:heme O biosynthetic process"/>
    <property type="evidence" value="ECO:0007669"/>
    <property type="project" value="UniProtKB-UniRule"/>
</dbReference>
<evidence type="ECO:0000256" key="1">
    <source>
        <dbReference type="ARBA" id="ARBA00004651"/>
    </source>
</evidence>
<feature type="transmembrane region" description="Helical" evidence="14">
    <location>
        <begin position="236"/>
        <end position="259"/>
    </location>
</feature>
<keyword evidence="16" id="KW-1185">Reference proteome</keyword>
<evidence type="ECO:0000256" key="3">
    <source>
        <dbReference type="ARBA" id="ARBA00012292"/>
    </source>
</evidence>
<evidence type="ECO:0000256" key="6">
    <source>
        <dbReference type="ARBA" id="ARBA00022692"/>
    </source>
</evidence>
<feature type="transmembrane region" description="Helical" evidence="14">
    <location>
        <begin position="111"/>
        <end position="130"/>
    </location>
</feature>
<evidence type="ECO:0000256" key="10">
    <source>
        <dbReference type="ARBA" id="ARBA00030253"/>
    </source>
</evidence>
<evidence type="ECO:0000256" key="12">
    <source>
        <dbReference type="ARBA" id="ARBA00042475"/>
    </source>
</evidence>
<comment type="catalytic activity">
    <reaction evidence="13 14">
        <text>heme b + (2E,6E)-farnesyl diphosphate + H2O = Fe(II)-heme o + diphosphate</text>
        <dbReference type="Rhea" id="RHEA:28070"/>
        <dbReference type="ChEBI" id="CHEBI:15377"/>
        <dbReference type="ChEBI" id="CHEBI:33019"/>
        <dbReference type="ChEBI" id="CHEBI:60344"/>
        <dbReference type="ChEBI" id="CHEBI:60530"/>
        <dbReference type="ChEBI" id="CHEBI:175763"/>
        <dbReference type="EC" id="2.5.1.141"/>
    </reaction>
</comment>
<evidence type="ECO:0000256" key="7">
    <source>
        <dbReference type="ARBA" id="ARBA00022989"/>
    </source>
</evidence>
<name>A0AA48GWR4_9BACT</name>
<comment type="miscellaneous">
    <text evidence="14">Carbon 2 of the heme B porphyrin ring is defined according to the Fischer nomenclature.</text>
</comment>
<feature type="transmembrane region" description="Helical" evidence="14">
    <location>
        <begin position="39"/>
        <end position="63"/>
    </location>
</feature>
<evidence type="ECO:0000256" key="11">
    <source>
        <dbReference type="ARBA" id="ARBA00040810"/>
    </source>
</evidence>
<organism evidence="15 16">
    <name type="scientific">Mesoterricola sediminis</name>
    <dbReference type="NCBI Taxonomy" id="2927980"/>
    <lineage>
        <taxon>Bacteria</taxon>
        <taxon>Pseudomonadati</taxon>
        <taxon>Acidobacteriota</taxon>
        <taxon>Holophagae</taxon>
        <taxon>Holophagales</taxon>
        <taxon>Holophagaceae</taxon>
        <taxon>Mesoterricola</taxon>
    </lineage>
</organism>
<dbReference type="EC" id="2.5.1.141" evidence="3 14"/>
<dbReference type="Gene3D" id="1.10.357.140">
    <property type="entry name" value="UbiA prenyltransferase"/>
    <property type="match status" value="1"/>
</dbReference>
<dbReference type="InterPro" id="IPR044878">
    <property type="entry name" value="UbiA_sf"/>
</dbReference>
<dbReference type="GO" id="GO:0005886">
    <property type="term" value="C:plasma membrane"/>
    <property type="evidence" value="ECO:0007669"/>
    <property type="project" value="UniProtKB-SubCell"/>
</dbReference>
<evidence type="ECO:0000256" key="14">
    <source>
        <dbReference type="HAMAP-Rule" id="MF_00154"/>
    </source>
</evidence>
<dbReference type="PANTHER" id="PTHR43448:SF7">
    <property type="entry name" value="4-HYDROXYBENZOATE SOLANESYLTRANSFERASE"/>
    <property type="match status" value="1"/>
</dbReference>
<evidence type="ECO:0000256" key="5">
    <source>
        <dbReference type="ARBA" id="ARBA00022679"/>
    </source>
</evidence>
<keyword evidence="6 14" id="KW-0812">Transmembrane</keyword>
<dbReference type="AlphaFoldDB" id="A0AA48GWR4"/>
<dbReference type="GO" id="GO:0008495">
    <property type="term" value="F:protoheme IX farnesyltransferase activity"/>
    <property type="evidence" value="ECO:0007669"/>
    <property type="project" value="UniProtKB-UniRule"/>
</dbReference>
<dbReference type="InterPro" id="IPR030470">
    <property type="entry name" value="UbiA_prenylTrfase_CS"/>
</dbReference>
<dbReference type="KEGG" id="msea:METESE_07830"/>
<evidence type="ECO:0000256" key="8">
    <source>
        <dbReference type="ARBA" id="ARBA00023133"/>
    </source>
</evidence>
<protein>
    <recommendedName>
        <fullName evidence="11 14">Protoheme IX farnesyltransferase</fullName>
        <ecNumber evidence="3 14">2.5.1.141</ecNumber>
    </recommendedName>
    <alternativeName>
        <fullName evidence="12 14">Heme B farnesyltransferase</fullName>
    </alternativeName>
    <alternativeName>
        <fullName evidence="10 14">Heme O synthase</fullName>
    </alternativeName>
</protein>
<feature type="transmembrane region" description="Helical" evidence="14">
    <location>
        <begin position="137"/>
        <end position="157"/>
    </location>
</feature>
<comment type="pathway">
    <text evidence="2 14">Porphyrin-containing compound metabolism; heme O biosynthesis; heme O from protoheme: step 1/1.</text>
</comment>
<gene>
    <name evidence="14 15" type="primary">ctaB</name>
    <name evidence="15" type="ORF">METESE_07830</name>
</gene>
<reference evidence="15" key="1">
    <citation type="journal article" date="2023" name="Int. J. Syst. Evol. Microbiol.">
        <title>Mesoterricola silvestris gen. nov., sp. nov., Mesoterricola sediminis sp. nov., Geothrix oryzae sp. nov., Geothrix edaphica sp. nov., Geothrix rubra sp. nov., and Geothrix limicola sp. nov., six novel members of Acidobacteriota isolated from soils.</title>
        <authorList>
            <person name="Itoh H."/>
            <person name="Sugisawa Y."/>
            <person name="Mise K."/>
            <person name="Xu Z."/>
            <person name="Kuniyasu M."/>
            <person name="Ushijima N."/>
            <person name="Kawano K."/>
            <person name="Kobayashi E."/>
            <person name="Shiratori Y."/>
            <person name="Masuda Y."/>
            <person name="Senoo K."/>
        </authorList>
    </citation>
    <scope>NUCLEOTIDE SEQUENCE</scope>
    <source>
        <strain evidence="15">W786</strain>
    </source>
</reference>
<accession>A0AA48GWR4</accession>
<dbReference type="InterPro" id="IPR006369">
    <property type="entry name" value="Protohaem_IX_farnesylTrfase"/>
</dbReference>
<dbReference type="Pfam" id="PF01040">
    <property type="entry name" value="UbiA"/>
    <property type="match status" value="1"/>
</dbReference>
<evidence type="ECO:0000256" key="13">
    <source>
        <dbReference type="ARBA" id="ARBA00047690"/>
    </source>
</evidence>
<evidence type="ECO:0000256" key="9">
    <source>
        <dbReference type="ARBA" id="ARBA00023136"/>
    </source>
</evidence>
<feature type="transmembrane region" description="Helical" evidence="14">
    <location>
        <begin position="207"/>
        <end position="230"/>
    </location>
</feature>
<feature type="transmembrane region" description="Helical" evidence="14">
    <location>
        <begin position="84"/>
        <end position="105"/>
    </location>
</feature>
<sequence length="286" mass="29413">MRLRDGFALTKFTISAFSALSAGAGFAAARHALGGGVPLAALLPLGAGTLLLAMGASAFNEVLERDLDARMRRTRDRPVARGALGPWAACAIATALCGAGAAVLGRGLGPLPQMLGLAALGWYVLVYTPLKRRSPYAVVPGALIGALPPAMGWTAAGGGPVEAPILAIGLVFFLWQVPHFWMLALLHGQDYAAAGLPTPLVRLEARAVRRLAFAWACGTAIACLLLPATGVVARPLGLAILGAGACLWVLRTAPLLGAFPGPRTVRRAFGDSNLFILEVMAALALG</sequence>
<dbReference type="InterPro" id="IPR000537">
    <property type="entry name" value="UbiA_prenyltransferase"/>
</dbReference>
<comment type="similarity">
    <text evidence="14">Belongs to the UbiA prenyltransferase family. Protoheme IX farnesyltransferase subfamily.</text>
</comment>
<dbReference type="PROSITE" id="PS00943">
    <property type="entry name" value="UBIA"/>
    <property type="match status" value="1"/>
</dbReference>
<keyword evidence="7 14" id="KW-1133">Transmembrane helix</keyword>
<dbReference type="EMBL" id="AP027081">
    <property type="protein sequence ID" value="BDU75825.1"/>
    <property type="molecule type" value="Genomic_DNA"/>
</dbReference>
<keyword evidence="9 14" id="KW-0472">Membrane</keyword>
<comment type="subcellular location">
    <subcellularLocation>
        <location evidence="1 14">Cell membrane</location>
        <topology evidence="1 14">Multi-pass membrane protein</topology>
    </subcellularLocation>
</comment>
<keyword evidence="5 14" id="KW-0808">Transferase</keyword>
<proteinExistence type="inferred from homology"/>
<dbReference type="HAMAP" id="MF_00154">
    <property type="entry name" value="CyoE_CtaB"/>
    <property type="match status" value="1"/>
</dbReference>
<evidence type="ECO:0000256" key="4">
    <source>
        <dbReference type="ARBA" id="ARBA00022475"/>
    </source>
</evidence>